<keyword evidence="2" id="KW-0560">Oxidoreductase</keyword>
<dbReference type="Pfam" id="PF00106">
    <property type="entry name" value="adh_short"/>
    <property type="match status" value="1"/>
</dbReference>
<comment type="similarity">
    <text evidence="1">Belongs to the short-chain dehydrogenases/reductases (SDR) family.</text>
</comment>
<proteinExistence type="inferred from homology"/>
<dbReference type="SMART" id="SM00822">
    <property type="entry name" value="PKS_KR"/>
    <property type="match status" value="1"/>
</dbReference>
<dbReference type="Gene3D" id="3.40.50.720">
    <property type="entry name" value="NAD(P)-binding Rossmann-like Domain"/>
    <property type="match status" value="1"/>
</dbReference>
<dbReference type="Proteomes" id="UP000198716">
    <property type="component" value="Unassembled WGS sequence"/>
</dbReference>
<feature type="domain" description="Ketoreductase" evidence="3">
    <location>
        <begin position="36"/>
        <end position="237"/>
    </location>
</feature>
<name>A0A1I2AUH5_9ACTN</name>
<evidence type="ECO:0000256" key="1">
    <source>
        <dbReference type="ARBA" id="ARBA00006484"/>
    </source>
</evidence>
<dbReference type="PROSITE" id="PS00061">
    <property type="entry name" value="ADH_SHORT"/>
    <property type="match status" value="1"/>
</dbReference>
<dbReference type="GO" id="GO:0016020">
    <property type="term" value="C:membrane"/>
    <property type="evidence" value="ECO:0007669"/>
    <property type="project" value="TreeGrafter"/>
</dbReference>
<reference evidence="5" key="1">
    <citation type="submission" date="2016-10" db="EMBL/GenBank/DDBJ databases">
        <authorList>
            <person name="Varghese N."/>
            <person name="Submissions S."/>
        </authorList>
    </citation>
    <scope>NUCLEOTIDE SEQUENCE [LARGE SCALE GENOMIC DNA]</scope>
    <source>
        <strain evidence="5">DSM 45004</strain>
    </source>
</reference>
<dbReference type="InterPro" id="IPR020904">
    <property type="entry name" value="Sc_DH/Rdtase_CS"/>
</dbReference>
<evidence type="ECO:0000259" key="3">
    <source>
        <dbReference type="SMART" id="SM00822"/>
    </source>
</evidence>
<dbReference type="InterPro" id="IPR057326">
    <property type="entry name" value="KR_dom"/>
</dbReference>
<keyword evidence="5" id="KW-1185">Reference proteome</keyword>
<evidence type="ECO:0000313" key="5">
    <source>
        <dbReference type="Proteomes" id="UP000198716"/>
    </source>
</evidence>
<dbReference type="PANTHER" id="PTHR44196">
    <property type="entry name" value="DEHYDROGENASE/REDUCTASE SDR FAMILY MEMBER 7B"/>
    <property type="match status" value="1"/>
</dbReference>
<dbReference type="PRINTS" id="PR00081">
    <property type="entry name" value="GDHRDH"/>
</dbReference>
<accession>A0A1I2AUH5</accession>
<evidence type="ECO:0000313" key="4">
    <source>
        <dbReference type="EMBL" id="SFE46540.1"/>
    </source>
</evidence>
<organism evidence="4 5">
    <name type="scientific">Actinopolyspora alba</name>
    <dbReference type="NCBI Taxonomy" id="673379"/>
    <lineage>
        <taxon>Bacteria</taxon>
        <taxon>Bacillati</taxon>
        <taxon>Actinomycetota</taxon>
        <taxon>Actinomycetes</taxon>
        <taxon>Actinopolysporales</taxon>
        <taxon>Actinopolysporaceae</taxon>
        <taxon>Actinopolyspora</taxon>
        <taxon>Actinopolyspora alba group</taxon>
    </lineage>
</organism>
<protein>
    <submittedName>
        <fullName evidence="4">NADP-dependent 3-hydroxy acid dehydrogenase YdfG</fullName>
    </submittedName>
</protein>
<dbReference type="GO" id="GO:0016491">
    <property type="term" value="F:oxidoreductase activity"/>
    <property type="evidence" value="ECO:0007669"/>
    <property type="project" value="UniProtKB-KW"/>
</dbReference>
<dbReference type="EMBL" id="FOMZ01000014">
    <property type="protein sequence ID" value="SFE46540.1"/>
    <property type="molecule type" value="Genomic_DNA"/>
</dbReference>
<dbReference type="AlphaFoldDB" id="A0A1I2AUH5"/>
<dbReference type="PANTHER" id="PTHR44196:SF1">
    <property type="entry name" value="DEHYDROGENASE_REDUCTASE SDR FAMILY MEMBER 7B"/>
    <property type="match status" value="1"/>
</dbReference>
<dbReference type="InterPro" id="IPR036291">
    <property type="entry name" value="NAD(P)-bd_dom_sf"/>
</dbReference>
<evidence type="ECO:0000256" key="2">
    <source>
        <dbReference type="ARBA" id="ARBA00023002"/>
    </source>
</evidence>
<dbReference type="SUPFAM" id="SSF51735">
    <property type="entry name" value="NAD(P)-binding Rossmann-fold domains"/>
    <property type="match status" value="1"/>
</dbReference>
<gene>
    <name evidence="4" type="ORF">SAMN04487819_11475</name>
</gene>
<dbReference type="InterPro" id="IPR002347">
    <property type="entry name" value="SDR_fam"/>
</dbReference>
<sequence>MTTARSCRAENSPDTTGAYGVHRGGGATVIEMTSRPTALITGASRGVGAAVAHRLSETHDVLLGGRDEETLRKLAAELPGASPWPAELTDYEGIAAAAAGIGELDVLVHSAGMIELGSVSDTGVDSWRRTFELNLFAVTELTRTLLPALRASAGHVVLINSGAGMAAKPNWGSYAASKFALRAYADVLRGEEATNGIRVTSVFPGRVATDMQREVRESEGGDFEPERYLRPESVADTVVSSVRAGSDAHMTEIVLRPDG</sequence>
<dbReference type="NCBIfam" id="NF006073">
    <property type="entry name" value="PRK08219.1"/>
    <property type="match status" value="1"/>
</dbReference>